<evidence type="ECO:0000313" key="4">
    <source>
        <dbReference type="Proteomes" id="UP001171606"/>
    </source>
</evidence>
<dbReference type="Pfam" id="PF14410">
    <property type="entry name" value="GH-E"/>
    <property type="match status" value="1"/>
</dbReference>
<gene>
    <name evidence="3" type="ORF">QZM52_34830</name>
</gene>
<feature type="compositionally biased region" description="Basic and acidic residues" evidence="1">
    <location>
        <begin position="463"/>
        <end position="503"/>
    </location>
</feature>
<feature type="domain" description="Toxin YqcG C-terminal" evidence="2">
    <location>
        <begin position="478"/>
        <end position="546"/>
    </location>
</feature>
<feature type="compositionally biased region" description="Polar residues" evidence="1">
    <location>
        <begin position="76"/>
        <end position="105"/>
    </location>
</feature>
<dbReference type="CDD" id="cd14740">
    <property type="entry name" value="PAAR_4"/>
    <property type="match status" value="1"/>
</dbReference>
<accession>A0ABT8PMR6</accession>
<feature type="compositionally biased region" description="Basic and acidic residues" evidence="1">
    <location>
        <begin position="521"/>
        <end position="535"/>
    </location>
</feature>
<feature type="region of interest" description="Disordered" evidence="1">
    <location>
        <begin position="406"/>
        <end position="503"/>
    </location>
</feature>
<dbReference type="Pfam" id="PF13665">
    <property type="entry name" value="Tox-PAAR-like"/>
    <property type="match status" value="1"/>
</dbReference>
<dbReference type="RefSeq" id="WP_226261821.1">
    <property type="nucleotide sequence ID" value="NZ_JAIZQL010000002.1"/>
</dbReference>
<protein>
    <submittedName>
        <fullName evidence="3">DUF4150 domain-containing protein</fullName>
    </submittedName>
</protein>
<sequence length="556" mass="57418">MAEPLEITVTGDAGDVFREHFNIQNVEQARDAVKNLDALWNTPNPWSDRPDLRDIFDEAGKSVQRRFETGVYKPQDQAQPSDHFSTGNRIASRQDGSFKAVSSTPDVCKTPMGSSTPPVPYQVISDLSGSSGIVPSVRFNGKPAYVLDQSVVPTCTGDEAGSADGVGSGTVGGETKPTKGSTTVRAGGHPVIRDGDPCTMNSGNCTGTYVTAPAPGSSVDASGNVVGDANPPPEKGVMHQVGGFFKGAGGAVWDMAKGLGGLAVGAAKLSPVSQAAEGLSDLTGLYDYHGYSQTLDSAGKTAQAIYDHPGAIVDGITKPYMEAWGQGNYGEALGRGAVDIGGLFVGGVGAAGKVGEVGNVAGKVGEAVNVAGKAGEVADVANVAGKTGEVANAVGKTGEVAEAAGQAGKASDIGGAASKGGEATGGVADAAKTGSADAKPAGNGLKVEPSKDPRYKRGKFRKGVREKAWEDAKKKSPDGKVRDPVTEKEMNPDDPWDMGHKPGLEHRKHVISAAERDLTRKQFLDEYNDPSHYRPELPSSNRSHVGEDLTDDYFGP</sequence>
<reference evidence="3" key="1">
    <citation type="submission" date="2023-07" db="EMBL/GenBank/DDBJ databases">
        <title>A collection of bacterial strains from the Burkholderia cepacia Research Laboratory and Repository.</title>
        <authorList>
            <person name="Lipuma J."/>
            <person name="Spilker T."/>
            <person name="Caverly L."/>
        </authorList>
    </citation>
    <scope>NUCLEOTIDE SEQUENCE</scope>
    <source>
        <strain evidence="3">AU42020</strain>
    </source>
</reference>
<dbReference type="Proteomes" id="UP001171606">
    <property type="component" value="Unassembled WGS sequence"/>
</dbReference>
<dbReference type="EMBL" id="JAUJSQ010000026">
    <property type="protein sequence ID" value="MDN7936457.1"/>
    <property type="molecule type" value="Genomic_DNA"/>
</dbReference>
<feature type="region of interest" description="Disordered" evidence="1">
    <location>
        <begin position="73"/>
        <end position="120"/>
    </location>
</feature>
<name>A0ABT8PMR6_9BURK</name>
<evidence type="ECO:0000259" key="2">
    <source>
        <dbReference type="Pfam" id="PF14410"/>
    </source>
</evidence>
<dbReference type="InterPro" id="IPR026835">
    <property type="entry name" value="YqcG_C"/>
</dbReference>
<comment type="caution">
    <text evidence="3">The sequence shown here is derived from an EMBL/GenBank/DDBJ whole genome shotgun (WGS) entry which is preliminary data.</text>
</comment>
<evidence type="ECO:0000256" key="1">
    <source>
        <dbReference type="SAM" id="MobiDB-lite"/>
    </source>
</evidence>
<organism evidence="3 4">
    <name type="scientific">Burkholderia metallica</name>
    <dbReference type="NCBI Taxonomy" id="488729"/>
    <lineage>
        <taxon>Bacteria</taxon>
        <taxon>Pseudomonadati</taxon>
        <taxon>Pseudomonadota</taxon>
        <taxon>Betaproteobacteria</taxon>
        <taxon>Burkholderiales</taxon>
        <taxon>Burkholderiaceae</taxon>
        <taxon>Burkholderia</taxon>
        <taxon>Burkholderia cepacia complex</taxon>
    </lineage>
</organism>
<keyword evidence="4" id="KW-1185">Reference proteome</keyword>
<feature type="region of interest" description="Disordered" evidence="1">
    <location>
        <begin position="521"/>
        <end position="556"/>
    </location>
</feature>
<evidence type="ECO:0000313" key="3">
    <source>
        <dbReference type="EMBL" id="MDN7936457.1"/>
    </source>
</evidence>
<feature type="region of interest" description="Disordered" evidence="1">
    <location>
        <begin position="161"/>
        <end position="195"/>
    </location>
</feature>
<proteinExistence type="predicted"/>